<feature type="non-terminal residue" evidence="1">
    <location>
        <position position="197"/>
    </location>
</feature>
<evidence type="ECO:0000313" key="1">
    <source>
        <dbReference type="EMBL" id="CAB4046255.1"/>
    </source>
</evidence>
<gene>
    <name evidence="1" type="ORF">PACLA_8A076272</name>
</gene>
<dbReference type="EMBL" id="CACRXK020048473">
    <property type="protein sequence ID" value="CAB4046255.1"/>
    <property type="molecule type" value="Genomic_DNA"/>
</dbReference>
<organism evidence="1 2">
    <name type="scientific">Paramuricea clavata</name>
    <name type="common">Red gorgonian</name>
    <name type="synonym">Violescent sea-whip</name>
    <dbReference type="NCBI Taxonomy" id="317549"/>
    <lineage>
        <taxon>Eukaryota</taxon>
        <taxon>Metazoa</taxon>
        <taxon>Cnidaria</taxon>
        <taxon>Anthozoa</taxon>
        <taxon>Octocorallia</taxon>
        <taxon>Malacalcyonacea</taxon>
        <taxon>Plexauridae</taxon>
        <taxon>Paramuricea</taxon>
    </lineage>
</organism>
<name>A0A7D9KM90_PARCT</name>
<comment type="caution">
    <text evidence="1">The sequence shown here is derived from an EMBL/GenBank/DDBJ whole genome shotgun (WGS) entry which is preliminary data.</text>
</comment>
<keyword evidence="2" id="KW-1185">Reference proteome</keyword>
<protein>
    <submittedName>
        <fullName evidence="1">Uncharacterized protein</fullName>
    </submittedName>
</protein>
<feature type="non-terminal residue" evidence="1">
    <location>
        <position position="1"/>
    </location>
</feature>
<dbReference type="Proteomes" id="UP001152795">
    <property type="component" value="Unassembled WGS sequence"/>
</dbReference>
<reference evidence="1" key="1">
    <citation type="submission" date="2020-04" db="EMBL/GenBank/DDBJ databases">
        <authorList>
            <person name="Alioto T."/>
            <person name="Alioto T."/>
            <person name="Gomez Garrido J."/>
        </authorList>
    </citation>
    <scope>NUCLEOTIDE SEQUENCE</scope>
    <source>
        <strain evidence="1">A484AB</strain>
    </source>
</reference>
<evidence type="ECO:0000313" key="2">
    <source>
        <dbReference type="Proteomes" id="UP001152795"/>
    </source>
</evidence>
<accession>A0A7D9KM90</accession>
<sequence length="197" mass="20706">SAAQALFANFDNNAETSKQIINKIGTYYSADRNYSEEAETDGAVIAIDDLNEAIHKANAALGTTALDTAAKRKAFFDYAAAYVGNKTAADNAVDGKDFSSDGLVATADKSSVLYGKVVEALAVDQQKKYVGEKGLHQIKTDEQLAAVVTMSADDLTKATMIVAGNAKDQAAIVAHLKAANEENDADKKIALQNKAAA</sequence>
<proteinExistence type="predicted"/>
<dbReference type="AlphaFoldDB" id="A0A7D9KM90"/>